<reference evidence="6" key="1">
    <citation type="submission" date="2020-05" db="UniProtKB">
        <authorList>
            <consortium name="EnsemblMetazoa"/>
        </authorList>
    </citation>
    <scope>IDENTIFICATION</scope>
    <source>
        <strain evidence="6">Aabys</strain>
    </source>
</reference>
<comment type="subcellular location">
    <subcellularLocation>
        <location evidence="1">Secreted</location>
    </subcellularLocation>
</comment>
<dbReference type="KEGG" id="mde:101891822"/>
<dbReference type="GO" id="GO:0005549">
    <property type="term" value="F:odorant binding"/>
    <property type="evidence" value="ECO:0007669"/>
    <property type="project" value="InterPro"/>
</dbReference>
<dbReference type="PANTHER" id="PTHR11857">
    <property type="entry name" value="ODORANT BINDING PROTEIN-RELATED"/>
    <property type="match status" value="1"/>
</dbReference>
<evidence type="ECO:0000256" key="1">
    <source>
        <dbReference type="ARBA" id="ARBA00004613"/>
    </source>
</evidence>
<dbReference type="Gene3D" id="1.10.238.20">
    <property type="entry name" value="Pheromone/general odorant binding protein domain"/>
    <property type="match status" value="1"/>
</dbReference>
<gene>
    <name evidence="6" type="primary">101891822</name>
    <name evidence="8" type="synonym">LOC101891822</name>
</gene>
<dbReference type="Pfam" id="PF01395">
    <property type="entry name" value="PBP_GOBP"/>
    <property type="match status" value="1"/>
</dbReference>
<comment type="similarity">
    <text evidence="2">Belongs to the PBP/GOBP family.</text>
</comment>
<proteinExistence type="inferred from homology"/>
<keyword evidence="7" id="KW-1185">Reference proteome</keyword>
<evidence type="ECO:0000256" key="4">
    <source>
        <dbReference type="ARBA" id="ARBA00022729"/>
    </source>
</evidence>
<keyword evidence="4 5" id="KW-0732">Signal</keyword>
<evidence type="ECO:0000256" key="5">
    <source>
        <dbReference type="SAM" id="SignalP"/>
    </source>
</evidence>
<dbReference type="EnsemblMetazoa" id="MDOA008804-RB">
    <property type="protein sequence ID" value="MDOA008804-PB"/>
    <property type="gene ID" value="MDOA008804"/>
</dbReference>
<reference evidence="8" key="2">
    <citation type="submission" date="2025-04" db="UniProtKB">
        <authorList>
            <consortium name="RefSeq"/>
        </authorList>
    </citation>
    <scope>IDENTIFICATION</scope>
    <source>
        <strain evidence="8">Aabys</strain>
    </source>
</reference>
<dbReference type="InterPro" id="IPR036728">
    <property type="entry name" value="PBP_GOBP_sf"/>
</dbReference>
<dbReference type="PANTHER" id="PTHR11857:SF43">
    <property type="entry name" value="GEO07291P1-RELATED"/>
    <property type="match status" value="1"/>
</dbReference>
<dbReference type="SMART" id="SM00708">
    <property type="entry name" value="PhBP"/>
    <property type="match status" value="1"/>
</dbReference>
<name>A0A1I8MV93_MUSDO</name>
<dbReference type="GO" id="GO:0007608">
    <property type="term" value="P:sensory perception of smell"/>
    <property type="evidence" value="ECO:0007669"/>
    <property type="project" value="TreeGrafter"/>
</dbReference>
<dbReference type="CDD" id="cd23992">
    <property type="entry name" value="PBP_GOBP"/>
    <property type="match status" value="1"/>
</dbReference>
<sequence>MKFQYFSLFLYLVITIAVVKADKKSFTAAIEACSKDHPITEAEQRQFFEDKNAEFSDTFKCHMKCVLEKEHIFKNGTLDEEAFIKHSQENPALNTHENDIHKTIEECKTVKGANECDTIFKIVKCLYGHRTLSVQ</sequence>
<dbReference type="GO" id="GO:0005615">
    <property type="term" value="C:extracellular space"/>
    <property type="evidence" value="ECO:0007669"/>
    <property type="project" value="TreeGrafter"/>
</dbReference>
<dbReference type="VEuPathDB" id="VectorBase:MDOMA2_019327"/>
<evidence type="ECO:0000313" key="8">
    <source>
        <dbReference type="RefSeq" id="XP_011293224.1"/>
    </source>
</evidence>
<evidence type="ECO:0000313" key="6">
    <source>
        <dbReference type="EnsemblMetazoa" id="MDOA008804-PB"/>
    </source>
</evidence>
<protein>
    <submittedName>
        <fullName evidence="8">General odorant-binding protein 56h-like</fullName>
    </submittedName>
</protein>
<dbReference type="Proteomes" id="UP001652621">
    <property type="component" value="Unplaced"/>
</dbReference>
<feature type="signal peptide" evidence="5">
    <location>
        <begin position="1"/>
        <end position="21"/>
    </location>
</feature>
<dbReference type="AlphaFoldDB" id="A0A1I8MV93"/>
<evidence type="ECO:0000256" key="2">
    <source>
        <dbReference type="ARBA" id="ARBA00008098"/>
    </source>
</evidence>
<dbReference type="OrthoDB" id="8194670at2759"/>
<accession>A0A1I8MV93</accession>
<evidence type="ECO:0000256" key="3">
    <source>
        <dbReference type="ARBA" id="ARBA00022525"/>
    </source>
</evidence>
<dbReference type="RefSeq" id="XP_011293224.1">
    <property type="nucleotide sequence ID" value="XM_011294922.2"/>
</dbReference>
<feature type="chain" id="PRO_5044560890" evidence="5">
    <location>
        <begin position="22"/>
        <end position="135"/>
    </location>
</feature>
<organism evidence="6">
    <name type="scientific">Musca domestica</name>
    <name type="common">House fly</name>
    <dbReference type="NCBI Taxonomy" id="7370"/>
    <lineage>
        <taxon>Eukaryota</taxon>
        <taxon>Metazoa</taxon>
        <taxon>Ecdysozoa</taxon>
        <taxon>Arthropoda</taxon>
        <taxon>Hexapoda</taxon>
        <taxon>Insecta</taxon>
        <taxon>Pterygota</taxon>
        <taxon>Neoptera</taxon>
        <taxon>Endopterygota</taxon>
        <taxon>Diptera</taxon>
        <taxon>Brachycera</taxon>
        <taxon>Muscomorpha</taxon>
        <taxon>Muscoidea</taxon>
        <taxon>Muscidae</taxon>
        <taxon>Musca</taxon>
    </lineage>
</organism>
<dbReference type="SUPFAM" id="SSF47565">
    <property type="entry name" value="Insect pheromone/odorant-binding proteins"/>
    <property type="match status" value="1"/>
</dbReference>
<dbReference type="GeneID" id="101891822"/>
<dbReference type="VEuPathDB" id="VectorBase:MDOA008804"/>
<keyword evidence="3" id="KW-0964">Secreted</keyword>
<dbReference type="InterPro" id="IPR006170">
    <property type="entry name" value="PBP/GOBP"/>
</dbReference>
<evidence type="ECO:0000313" key="7">
    <source>
        <dbReference type="Proteomes" id="UP001652621"/>
    </source>
</evidence>